<feature type="transmembrane region" description="Helical" evidence="2">
    <location>
        <begin position="102"/>
        <end position="127"/>
    </location>
</feature>
<dbReference type="EMBL" id="CADCUS010000098">
    <property type="protein sequence ID" value="CAA9387119.1"/>
    <property type="molecule type" value="Genomic_DNA"/>
</dbReference>
<evidence type="ECO:0000256" key="2">
    <source>
        <dbReference type="SAM" id="Phobius"/>
    </source>
</evidence>
<dbReference type="AlphaFoldDB" id="A0A6J4NGI1"/>
<proteinExistence type="predicted"/>
<name>A0A6J4NGI1_9PSEU</name>
<keyword evidence="2" id="KW-0812">Transmembrane</keyword>
<feature type="region of interest" description="Disordered" evidence="1">
    <location>
        <begin position="1"/>
        <end position="20"/>
    </location>
</feature>
<organism evidence="3">
    <name type="scientific">uncultured Pseudonocardia sp</name>
    <dbReference type="NCBI Taxonomy" id="211455"/>
    <lineage>
        <taxon>Bacteria</taxon>
        <taxon>Bacillati</taxon>
        <taxon>Actinomycetota</taxon>
        <taxon>Actinomycetes</taxon>
        <taxon>Pseudonocardiales</taxon>
        <taxon>Pseudonocardiaceae</taxon>
        <taxon>Pseudonocardia</taxon>
        <taxon>environmental samples</taxon>
    </lineage>
</organism>
<feature type="transmembrane region" description="Helical" evidence="2">
    <location>
        <begin position="56"/>
        <end position="76"/>
    </location>
</feature>
<accession>A0A6J4NGI1</accession>
<keyword evidence="2" id="KW-0472">Membrane</keyword>
<feature type="transmembrane region" description="Helical" evidence="2">
    <location>
        <begin position="31"/>
        <end position="50"/>
    </location>
</feature>
<feature type="transmembrane region" description="Helical" evidence="2">
    <location>
        <begin position="133"/>
        <end position="154"/>
    </location>
</feature>
<reference evidence="3" key="1">
    <citation type="submission" date="2020-02" db="EMBL/GenBank/DDBJ databases">
        <authorList>
            <person name="Meier V. D."/>
        </authorList>
    </citation>
    <scope>NUCLEOTIDE SEQUENCE</scope>
    <source>
        <strain evidence="3">AVDCRST_MAG66</strain>
    </source>
</reference>
<keyword evidence="2" id="KW-1133">Transmembrane helix</keyword>
<sequence length="163" mass="17297">MDSSPAPTAPTALPQAGPGPRLLHSPRARRIAAACAALPFGLTLTATFLPHGPGPVLLGAAALPAFVAVVLVLRAATRWNSAKLRTLDERERGEQLQLSRGAYSLTTLLFVVLALVGMLGRFAVVPVPTPDDWVFLVSSALFTHLLLPYAVLAWRMADEPSEV</sequence>
<protein>
    <submittedName>
        <fullName evidence="3">Uncharacterized protein</fullName>
    </submittedName>
</protein>
<evidence type="ECO:0000256" key="1">
    <source>
        <dbReference type="SAM" id="MobiDB-lite"/>
    </source>
</evidence>
<gene>
    <name evidence="3" type="ORF">AVDCRST_MAG66-683</name>
</gene>
<evidence type="ECO:0000313" key="3">
    <source>
        <dbReference type="EMBL" id="CAA9387119.1"/>
    </source>
</evidence>